<dbReference type="InterPro" id="IPR012347">
    <property type="entry name" value="Ferritin-like"/>
</dbReference>
<sequence length="143" mass="15994">MHKNSEVFKSLNQLLQGEYMAVESFNVFISKLDDENTKNCFQSIQKQHRENIDILAEYIQDNGGQPHENIGLKGKMADIKLDMGLGSNKSKVINKALEGETEGINMAEKVLRGTLDDNSRIIAGQILQNDRASIDKIRNLSSS</sequence>
<evidence type="ECO:0000313" key="2">
    <source>
        <dbReference type="EMBL" id="MPW27331.1"/>
    </source>
</evidence>
<gene>
    <name evidence="2" type="ORF">GC105_16315</name>
</gene>
<protein>
    <submittedName>
        <fullName evidence="2">DUF2383 domain-containing protein</fullName>
    </submittedName>
</protein>
<dbReference type="Pfam" id="PF09537">
    <property type="entry name" value="DUF2383"/>
    <property type="match status" value="1"/>
</dbReference>
<dbReference type="AlphaFoldDB" id="A0A6A7KDB7"/>
<accession>A0A6A7KDB7</accession>
<comment type="caution">
    <text evidence="2">The sequence shown here is derived from an EMBL/GenBank/DDBJ whole genome shotgun (WGS) entry which is preliminary data.</text>
</comment>
<evidence type="ECO:0000259" key="1">
    <source>
        <dbReference type="Pfam" id="PF09537"/>
    </source>
</evidence>
<dbReference type="Proteomes" id="UP000440004">
    <property type="component" value="Unassembled WGS sequence"/>
</dbReference>
<feature type="domain" description="DUF2383" evidence="1">
    <location>
        <begin position="7"/>
        <end position="112"/>
    </location>
</feature>
<dbReference type="RefSeq" id="WP_343030067.1">
    <property type="nucleotide sequence ID" value="NZ_WHNX01000062.1"/>
</dbReference>
<dbReference type="EMBL" id="WHNX01000062">
    <property type="protein sequence ID" value="MPW27331.1"/>
    <property type="molecule type" value="Genomic_DNA"/>
</dbReference>
<proteinExistence type="predicted"/>
<dbReference type="InterPro" id="IPR019052">
    <property type="entry name" value="DUF2383"/>
</dbReference>
<dbReference type="CDD" id="cd00657">
    <property type="entry name" value="Ferritin_like"/>
    <property type="match status" value="1"/>
</dbReference>
<dbReference type="SUPFAM" id="SSF47240">
    <property type="entry name" value="Ferritin-like"/>
    <property type="match status" value="1"/>
</dbReference>
<keyword evidence="3" id="KW-1185">Reference proteome</keyword>
<organism evidence="2 3">
    <name type="scientific">Alkalibaculum sporogenes</name>
    <dbReference type="NCBI Taxonomy" id="2655001"/>
    <lineage>
        <taxon>Bacteria</taxon>
        <taxon>Bacillati</taxon>
        <taxon>Bacillota</taxon>
        <taxon>Clostridia</taxon>
        <taxon>Eubacteriales</taxon>
        <taxon>Eubacteriaceae</taxon>
        <taxon>Alkalibaculum</taxon>
    </lineage>
</organism>
<name>A0A6A7KDB7_9FIRM</name>
<evidence type="ECO:0000313" key="3">
    <source>
        <dbReference type="Proteomes" id="UP000440004"/>
    </source>
</evidence>
<reference evidence="2 3" key="1">
    <citation type="submission" date="2019-10" db="EMBL/GenBank/DDBJ databases">
        <title>Alkalibaculum tamaniensis sp.nov., a new alkaliphilic acetogen, isolated on methoxylated aromatics from a mud volcano.</title>
        <authorList>
            <person name="Khomyakova M.A."/>
            <person name="Merkel A.Y."/>
            <person name="Bonch-Osmolovskaya E.A."/>
            <person name="Slobodkin A.I."/>
        </authorList>
    </citation>
    <scope>NUCLEOTIDE SEQUENCE [LARGE SCALE GENOMIC DNA]</scope>
    <source>
        <strain evidence="2 3">M08DMB</strain>
    </source>
</reference>
<dbReference type="InterPro" id="IPR009078">
    <property type="entry name" value="Ferritin-like_SF"/>
</dbReference>
<dbReference type="Gene3D" id="1.20.1260.10">
    <property type="match status" value="1"/>
</dbReference>